<evidence type="ECO:0000313" key="3">
    <source>
        <dbReference type="Proteomes" id="UP000237631"/>
    </source>
</evidence>
<feature type="chain" id="PRO_5015652882" evidence="1">
    <location>
        <begin position="24"/>
        <end position="180"/>
    </location>
</feature>
<keyword evidence="3" id="KW-1185">Reference proteome</keyword>
<dbReference type="Proteomes" id="UP000237631">
    <property type="component" value="Unassembled WGS sequence"/>
</dbReference>
<proteinExistence type="predicted"/>
<dbReference type="EMBL" id="PNEN01000574">
    <property type="protein sequence ID" value="PPJ53910.1"/>
    <property type="molecule type" value="Genomic_DNA"/>
</dbReference>
<keyword evidence="1" id="KW-0732">Signal</keyword>
<protein>
    <submittedName>
        <fullName evidence="2">Uncharacterized protein</fullName>
    </submittedName>
</protein>
<evidence type="ECO:0000256" key="1">
    <source>
        <dbReference type="SAM" id="SignalP"/>
    </source>
</evidence>
<evidence type="ECO:0000313" key="2">
    <source>
        <dbReference type="EMBL" id="PPJ53910.1"/>
    </source>
</evidence>
<dbReference type="AlphaFoldDB" id="A0A2S6C2G9"/>
<organism evidence="2 3">
    <name type="scientific">Cercospora berteroae</name>
    <dbReference type="NCBI Taxonomy" id="357750"/>
    <lineage>
        <taxon>Eukaryota</taxon>
        <taxon>Fungi</taxon>
        <taxon>Dikarya</taxon>
        <taxon>Ascomycota</taxon>
        <taxon>Pezizomycotina</taxon>
        <taxon>Dothideomycetes</taxon>
        <taxon>Dothideomycetidae</taxon>
        <taxon>Mycosphaerellales</taxon>
        <taxon>Mycosphaerellaceae</taxon>
        <taxon>Cercospora</taxon>
    </lineage>
</organism>
<comment type="caution">
    <text evidence="2">The sequence shown here is derived from an EMBL/GenBank/DDBJ whole genome shotgun (WGS) entry which is preliminary data.</text>
</comment>
<sequence>MRTQGFAWFWGYLISCQVELVDAQNPFGDIASGEIVLYGHITPVILWGEAQNTMMAALERKTGGYLAFGDVEAETTTCILTRDIQIGDEVDFNDIPLKPDGSEDSPLHVVGVRGDKRRGASSISSGLEGSRMFPDVVGLLLQKMTDHGDTFSRLGWFSISGSMYADARFIAVERCNVRIL</sequence>
<reference evidence="3" key="1">
    <citation type="journal article" date="2017" name="bioRxiv">
        <title>Conservation of a gene cluster reveals novel cercosporin biosynthetic mechanisms and extends production to the genus Colletotrichum.</title>
        <authorList>
            <person name="de Jonge R."/>
            <person name="Ebert M.K."/>
            <person name="Huitt-Roehl C.R."/>
            <person name="Pal P."/>
            <person name="Suttle J.C."/>
            <person name="Spanner R.E."/>
            <person name="Neubauer J.D."/>
            <person name="Jurick W.M.II."/>
            <person name="Stott K.A."/>
            <person name="Secor G.A."/>
            <person name="Thomma B.P.H.J."/>
            <person name="Van de Peer Y."/>
            <person name="Townsend C.A."/>
            <person name="Bolton M.D."/>
        </authorList>
    </citation>
    <scope>NUCLEOTIDE SEQUENCE [LARGE SCALE GENOMIC DNA]</scope>
    <source>
        <strain evidence="3">CBS538.71</strain>
    </source>
</reference>
<name>A0A2S6C2G9_9PEZI</name>
<accession>A0A2S6C2G9</accession>
<gene>
    <name evidence="2" type="ORF">CBER1_04639</name>
</gene>
<feature type="signal peptide" evidence="1">
    <location>
        <begin position="1"/>
        <end position="23"/>
    </location>
</feature>